<dbReference type="EMBL" id="JACHJL010000033">
    <property type="protein sequence ID" value="MBB5940086.1"/>
    <property type="molecule type" value="Genomic_DNA"/>
</dbReference>
<dbReference type="Proteomes" id="UP000588098">
    <property type="component" value="Unassembled WGS sequence"/>
</dbReference>
<evidence type="ECO:0000256" key="1">
    <source>
        <dbReference type="SAM" id="MobiDB-lite"/>
    </source>
</evidence>
<gene>
    <name evidence="2" type="ORF">FHS42_007184</name>
</gene>
<comment type="caution">
    <text evidence="2">The sequence shown here is derived from an EMBL/GenBank/DDBJ whole genome shotgun (WGS) entry which is preliminary data.</text>
</comment>
<proteinExistence type="predicted"/>
<dbReference type="AlphaFoldDB" id="A0A7W9QH68"/>
<protein>
    <submittedName>
        <fullName evidence="2">Uncharacterized protein</fullName>
    </submittedName>
</protein>
<accession>A0A7W9QH68</accession>
<reference evidence="2 3" key="1">
    <citation type="submission" date="2020-08" db="EMBL/GenBank/DDBJ databases">
        <title>Genomic Encyclopedia of Type Strains, Phase III (KMG-III): the genomes of soil and plant-associated and newly described type strains.</title>
        <authorList>
            <person name="Whitman W."/>
        </authorList>
    </citation>
    <scope>NUCLEOTIDE SEQUENCE [LARGE SCALE GENOMIC DNA]</scope>
    <source>
        <strain evidence="2 3">CECT 8305</strain>
    </source>
</reference>
<organism evidence="2 3">
    <name type="scientific">Streptomyces zagrosensis</name>
    <dbReference type="NCBI Taxonomy" id="1042984"/>
    <lineage>
        <taxon>Bacteria</taxon>
        <taxon>Bacillati</taxon>
        <taxon>Actinomycetota</taxon>
        <taxon>Actinomycetes</taxon>
        <taxon>Kitasatosporales</taxon>
        <taxon>Streptomycetaceae</taxon>
        <taxon>Streptomyces</taxon>
    </lineage>
</organism>
<evidence type="ECO:0000313" key="2">
    <source>
        <dbReference type="EMBL" id="MBB5940086.1"/>
    </source>
</evidence>
<feature type="compositionally biased region" description="Low complexity" evidence="1">
    <location>
        <begin position="125"/>
        <end position="141"/>
    </location>
</feature>
<sequence length="141" mass="15030">MSDGGSALQALPAQQVQNLVMSLVQATLPDDLMVVTQSEIEAMKLRAYAHGWQDGMRRESPAEPPAQPPSAVEKAKPPDAAVFSFPQPLPLVAAADTARQGLLMPHRLRRSARAEREVPTPRPPQQSGAGPPAGLPAEDSR</sequence>
<dbReference type="RefSeq" id="WP_184579946.1">
    <property type="nucleotide sequence ID" value="NZ_JACHJL010000033.1"/>
</dbReference>
<evidence type="ECO:0000313" key="3">
    <source>
        <dbReference type="Proteomes" id="UP000588098"/>
    </source>
</evidence>
<name>A0A7W9QH68_9ACTN</name>
<feature type="region of interest" description="Disordered" evidence="1">
    <location>
        <begin position="102"/>
        <end position="141"/>
    </location>
</feature>
<feature type="region of interest" description="Disordered" evidence="1">
    <location>
        <begin position="54"/>
        <end position="81"/>
    </location>
</feature>
<keyword evidence="3" id="KW-1185">Reference proteome</keyword>